<feature type="compositionally biased region" description="Acidic residues" evidence="1">
    <location>
        <begin position="419"/>
        <end position="430"/>
    </location>
</feature>
<comment type="caution">
    <text evidence="2">The sequence shown here is derived from an EMBL/GenBank/DDBJ whole genome shotgun (WGS) entry which is preliminary data.</text>
</comment>
<evidence type="ECO:0000313" key="3">
    <source>
        <dbReference type="Proteomes" id="UP001595872"/>
    </source>
</evidence>
<sequence>MAEAHPSPQSATGSGGSSGPAVFLHIGAPKSGTTFLQSLLWNNAATLAEQGVLLPGGSFAAHVRATRDLRGLVPEEGDPAADWTGAWDALVAEIKASDARVAVISNEVIAAADARAAARAVRSLAPLPVHVVYSARDLAGLLPSEWQEYVKHRFHYDFGHWLGEVIDGPRDQAAAAWFWRVHDIPEVLGRWSAHVPPERVHVLTVPRKGAPRTLLWERFAGIVGADPSTVDVDSARSNSSLSWTETELLRAVNHAVDDEVPMWLYHRLVTDLLALQVLPGQGEPGRVPLPPDRRAWAEVQAKELVEAVREAGYDVVGDLAELLPPERGEDGERPPPDPAAVVDAASHTILALLDRISALRQELGELHAERNEQRGTALPKLMARHMSERNPAVWRLRVGYWHMMERLKGVEPPPPPPETGDEGDGEEPEDDRPRLTRRAAG</sequence>
<dbReference type="SUPFAM" id="SSF52540">
    <property type="entry name" value="P-loop containing nucleoside triphosphate hydrolases"/>
    <property type="match status" value="1"/>
</dbReference>
<proteinExistence type="predicted"/>
<organism evidence="2 3">
    <name type="scientific">Actinomadura gamaensis</name>
    <dbReference type="NCBI Taxonomy" id="1763541"/>
    <lineage>
        <taxon>Bacteria</taxon>
        <taxon>Bacillati</taxon>
        <taxon>Actinomycetota</taxon>
        <taxon>Actinomycetes</taxon>
        <taxon>Streptosporangiales</taxon>
        <taxon>Thermomonosporaceae</taxon>
        <taxon>Actinomadura</taxon>
    </lineage>
</organism>
<evidence type="ECO:0008006" key="4">
    <source>
        <dbReference type="Google" id="ProtNLM"/>
    </source>
</evidence>
<evidence type="ECO:0000313" key="2">
    <source>
        <dbReference type="EMBL" id="MFC4913258.1"/>
    </source>
</evidence>
<dbReference type="InterPro" id="IPR027417">
    <property type="entry name" value="P-loop_NTPase"/>
</dbReference>
<reference evidence="3" key="1">
    <citation type="journal article" date="2019" name="Int. J. Syst. Evol. Microbiol.">
        <title>The Global Catalogue of Microorganisms (GCM) 10K type strain sequencing project: providing services to taxonomists for standard genome sequencing and annotation.</title>
        <authorList>
            <consortium name="The Broad Institute Genomics Platform"/>
            <consortium name="The Broad Institute Genome Sequencing Center for Infectious Disease"/>
            <person name="Wu L."/>
            <person name="Ma J."/>
        </authorList>
    </citation>
    <scope>NUCLEOTIDE SEQUENCE [LARGE SCALE GENOMIC DNA]</scope>
    <source>
        <strain evidence="3">KLKA75</strain>
    </source>
</reference>
<keyword evidence="3" id="KW-1185">Reference proteome</keyword>
<dbReference type="RefSeq" id="WP_378264007.1">
    <property type="nucleotide sequence ID" value="NZ_JBHSIT010000016.1"/>
</dbReference>
<feature type="region of interest" description="Disordered" evidence="1">
    <location>
        <begin position="407"/>
        <end position="441"/>
    </location>
</feature>
<gene>
    <name evidence="2" type="ORF">ACFPCY_38585</name>
</gene>
<name>A0ABV9UBG5_9ACTN</name>
<dbReference type="Proteomes" id="UP001595872">
    <property type="component" value="Unassembled WGS sequence"/>
</dbReference>
<dbReference type="EMBL" id="JBHSIT010000016">
    <property type="protein sequence ID" value="MFC4913258.1"/>
    <property type="molecule type" value="Genomic_DNA"/>
</dbReference>
<protein>
    <recommendedName>
        <fullName evidence="4">Sulfotransferase family protein</fullName>
    </recommendedName>
</protein>
<dbReference type="Gene3D" id="3.40.50.300">
    <property type="entry name" value="P-loop containing nucleotide triphosphate hydrolases"/>
    <property type="match status" value="1"/>
</dbReference>
<evidence type="ECO:0000256" key="1">
    <source>
        <dbReference type="SAM" id="MobiDB-lite"/>
    </source>
</evidence>
<accession>A0ABV9UBG5</accession>